<dbReference type="AlphaFoldDB" id="A0A0F7LN03"/>
<dbReference type="KEGG" id="ptt:VY86_08705"/>
<dbReference type="STRING" id="230089.VY86_08705"/>
<keyword evidence="3" id="KW-0347">Helicase</keyword>
<dbReference type="InterPro" id="IPR006935">
    <property type="entry name" value="Helicase/UvrB_N"/>
</dbReference>
<organism evidence="3 4">
    <name type="scientific">Photorhabdus thracensis</name>
    <dbReference type="NCBI Taxonomy" id="230089"/>
    <lineage>
        <taxon>Bacteria</taxon>
        <taxon>Pseudomonadati</taxon>
        <taxon>Pseudomonadota</taxon>
        <taxon>Gammaproteobacteria</taxon>
        <taxon>Enterobacterales</taxon>
        <taxon>Morganellaceae</taxon>
        <taxon>Photorhabdus</taxon>
    </lineage>
</organism>
<dbReference type="SMART" id="SM00490">
    <property type="entry name" value="HELICc"/>
    <property type="match status" value="1"/>
</dbReference>
<feature type="domain" description="Helicase ATP-binding" evidence="1">
    <location>
        <begin position="31"/>
        <end position="201"/>
    </location>
</feature>
<dbReference type="SUPFAM" id="SSF52540">
    <property type="entry name" value="P-loop containing nucleoside triphosphate hydrolases"/>
    <property type="match status" value="1"/>
</dbReference>
<dbReference type="PANTHER" id="PTHR47396:SF1">
    <property type="entry name" value="ATP-DEPENDENT HELICASE IRC3-RELATED"/>
    <property type="match status" value="1"/>
</dbReference>
<dbReference type="PROSITE" id="PS51194">
    <property type="entry name" value="HELICASE_CTER"/>
    <property type="match status" value="1"/>
</dbReference>
<gene>
    <name evidence="3" type="ORF">VY86_08705</name>
</gene>
<protein>
    <submittedName>
        <fullName evidence="3">Helicase</fullName>
    </submittedName>
</protein>
<dbReference type="PATRIC" id="fig|230089.6.peg.1927"/>
<dbReference type="Gene3D" id="3.40.50.300">
    <property type="entry name" value="P-loop containing nucleotide triphosphate hydrolases"/>
    <property type="match status" value="2"/>
</dbReference>
<dbReference type="InterPro" id="IPR014001">
    <property type="entry name" value="Helicase_ATP-bd"/>
</dbReference>
<dbReference type="GO" id="GO:0005829">
    <property type="term" value="C:cytosol"/>
    <property type="evidence" value="ECO:0007669"/>
    <property type="project" value="TreeGrafter"/>
</dbReference>
<dbReference type="InterPro" id="IPR001650">
    <property type="entry name" value="Helicase_C-like"/>
</dbReference>
<sequence length="619" mass="71557">MSYFFDTAVNIEGNRKLRIPQIEAYIKIRDYFSQPYNKEALVVLPTGTGKSGLISIAPYGVSNKRVLIITPGLVTKDSIRKTQEVLEDNFWINCDVIFSSKDIPVVNEYLQDISDEHLFASHIVYSNIHRVSSNRETSLISRVPQDFFDFIIIDEAHHAPAQSWREVLGYFREAKILHVTGTPYRGDNQEIPGEKIHETPLSEVMKNKYVKWLRKETVNAHELYFSIKENEEVKLSKEEVLAFKDKEWIEKSVALSEECSKDVIEYSISKLNELKKLSSKVPHKILAVGCSISHAEDLYHWYKEKGLNSIIVHSEMASDELRRAFRNIENHQCDVVISVNMLMEGYDHKYLSILAIFRPYRSLNAFAQVVGRILRAIPDDEIKAFEIDNNGLVIFHEEIGLNTMWNAFQKEVDRAKRRSIREYTFSDREYIERENSLASVNSEGVFISDKDSYLDDIDFNELFERKRAEINESVSENINKIIQSGVKIPPDVLEKLKDSLAEEETRKAAKVIDPELIEKRPAQARKMIRQILMTRVQDEVANLLIENGIDEKNSELYHIFNRYIPNLKTTDANDGIVVRFINSKLSKIYGVVRDRDNKTLLKSIDAISGILEEVKRMIR</sequence>
<dbReference type="GO" id="GO:0005524">
    <property type="term" value="F:ATP binding"/>
    <property type="evidence" value="ECO:0007669"/>
    <property type="project" value="InterPro"/>
</dbReference>
<reference evidence="3 4" key="1">
    <citation type="journal article" date="2015" name="J. Biotechnol.">
        <title>Complete genome sequence of Photorhabdus temperata subsp. thracensis 39-8(T), an entomopathogenic bacterium for the improved commercial bioinsecticide.</title>
        <authorList>
            <person name="Kwak Y."/>
            <person name="Shin J.H."/>
        </authorList>
    </citation>
    <scope>NUCLEOTIDE SEQUENCE [LARGE SCALE GENOMIC DNA]</scope>
    <source>
        <strain evidence="3 4">DSM 15199</strain>
    </source>
</reference>
<keyword evidence="3" id="KW-0547">Nucleotide-binding</keyword>
<accession>A0A0F7LN03</accession>
<evidence type="ECO:0000259" key="2">
    <source>
        <dbReference type="PROSITE" id="PS51194"/>
    </source>
</evidence>
<evidence type="ECO:0000259" key="1">
    <source>
        <dbReference type="PROSITE" id="PS51192"/>
    </source>
</evidence>
<keyword evidence="3" id="KW-0378">Hydrolase</keyword>
<dbReference type="OrthoDB" id="5165890at2"/>
<dbReference type="Pfam" id="PF04851">
    <property type="entry name" value="ResIII"/>
    <property type="match status" value="1"/>
</dbReference>
<feature type="domain" description="Helicase C-terminal" evidence="2">
    <location>
        <begin position="273"/>
        <end position="431"/>
    </location>
</feature>
<proteinExistence type="predicted"/>
<dbReference type="InterPro" id="IPR027417">
    <property type="entry name" value="P-loop_NTPase"/>
</dbReference>
<dbReference type="EMBL" id="CP011104">
    <property type="protein sequence ID" value="AKH63408.1"/>
    <property type="molecule type" value="Genomic_DNA"/>
</dbReference>
<dbReference type="SMART" id="SM00487">
    <property type="entry name" value="DEXDc"/>
    <property type="match status" value="1"/>
</dbReference>
<dbReference type="RefSeq" id="WP_046974666.1">
    <property type="nucleotide sequence ID" value="NZ_CP011104.1"/>
</dbReference>
<evidence type="ECO:0000313" key="4">
    <source>
        <dbReference type="Proteomes" id="UP000034866"/>
    </source>
</evidence>
<keyword evidence="4" id="KW-1185">Reference proteome</keyword>
<reference evidence="4" key="2">
    <citation type="submission" date="2015-03" db="EMBL/GenBank/DDBJ databases">
        <title>Genome sequence of Azospirillum thiophilum strain DSM 21654T.</title>
        <authorList>
            <person name="Kwak Y."/>
            <person name="Shin J.-H."/>
        </authorList>
    </citation>
    <scope>NUCLEOTIDE SEQUENCE [LARGE SCALE GENOMIC DNA]</scope>
    <source>
        <strain evidence="4">DSM 15199</strain>
    </source>
</reference>
<keyword evidence="3" id="KW-0067">ATP-binding</keyword>
<dbReference type="GO" id="GO:0004386">
    <property type="term" value="F:helicase activity"/>
    <property type="evidence" value="ECO:0007669"/>
    <property type="project" value="UniProtKB-KW"/>
</dbReference>
<dbReference type="Proteomes" id="UP000034866">
    <property type="component" value="Chromosome"/>
</dbReference>
<dbReference type="PROSITE" id="PS51192">
    <property type="entry name" value="HELICASE_ATP_BIND_1"/>
    <property type="match status" value="1"/>
</dbReference>
<dbReference type="InterPro" id="IPR050742">
    <property type="entry name" value="Helicase_Restrict-Modif_Enz"/>
</dbReference>
<name>A0A0F7LN03_9GAMM</name>
<dbReference type="Pfam" id="PF00271">
    <property type="entry name" value="Helicase_C"/>
    <property type="match status" value="1"/>
</dbReference>
<evidence type="ECO:0000313" key="3">
    <source>
        <dbReference type="EMBL" id="AKH63408.1"/>
    </source>
</evidence>
<dbReference type="GO" id="GO:0003677">
    <property type="term" value="F:DNA binding"/>
    <property type="evidence" value="ECO:0007669"/>
    <property type="project" value="InterPro"/>
</dbReference>
<dbReference type="GO" id="GO:0016787">
    <property type="term" value="F:hydrolase activity"/>
    <property type="evidence" value="ECO:0007669"/>
    <property type="project" value="InterPro"/>
</dbReference>
<dbReference type="PANTHER" id="PTHR47396">
    <property type="entry name" value="TYPE I RESTRICTION ENZYME ECOKI R PROTEIN"/>
    <property type="match status" value="1"/>
</dbReference>